<feature type="compositionally biased region" description="Basic residues" evidence="1">
    <location>
        <begin position="107"/>
        <end position="119"/>
    </location>
</feature>
<dbReference type="InterPro" id="IPR001739">
    <property type="entry name" value="Methyl_CpG_DNA-bd"/>
</dbReference>
<feature type="compositionally biased region" description="Basic and acidic residues" evidence="1">
    <location>
        <begin position="698"/>
        <end position="716"/>
    </location>
</feature>
<sequence length="1056" mass="114234">MEGSHERRESERVSSPPTSDGGLSGQRAHEVAPNGSSSTDHISCPVSPGGSNPDALSTASIAKNVKAPDECTAESGALSGGAASLENSYVLATGSSPPHSSGEPPKRVHMAKPKIRIKLRLGSSPKNADDSKTDHSIDPAVRGTKPLGDSTSKPRESEESACNRMGWQGNTRENFSHGNKRAEEDEEELAASIFDELEESDYATSNCEAGDHENKRDDPLSSSSTAAQSVTETTAQASCGEEEDDLPMMSLKTKAGKKKKGIKTERSNISTLDASKITPKPDSSSTLSSFPPAESNATPSVATATTVSNEPKKTKKASNHSHPKSKLFSGTLRSAAAAHRNRQIHVPPIGSPGLLMLPNPTLVANFPKDYYSYKNEDACDSTVQNTNEGESTVDEISKWLHNGYLLPQTVFEQSMIAGGYTFERRQDIPHRGSSTQRIVGDMFDSDVSLYLHFPELIPLDIWDKRLGDKNAGKNEMGGEGRKKRRKISGKTEEEEAADRQGEAYVKEEDELNQASGNTDGPLTEQFGQVGSEDSISDGGNVRRPRLVDMVILNLSKLTGVTAPASDVATLHVGDSVKPDLAASDSVLSSGSSLAHHVTSDLTPEELPKFTPSLPGTRKRRQPYQPMSFLDMIPISLTSTYPAEYVKKRQAYVQAVKEREHAIIESQEAADDAVDNKEKYQAHKEAWDRMFEYQKQQIAKRESAAEEAERKTKEEGHLTGAASSGDITDDNENNVSTDEPKKKEDPMDYMPPPPEPPPPERFVTIPAIPVPPSPPSVLEIEDDLDDERRVEEENDKSLDKMYAPKLDPMLIQHLDPACFLPTVEGRYFGLLSNAIADPQFVGYNASGIRGVTSGGGTGLATSYVGGGRGAAGLVSGSLRGGNQWQQPRETQVPVSTTSAPLVIPKPVVKKAKEHVVQAPVTDNIKVAPEAPKVPLSTSSTKKKKRALENEDVESDSSNKKVKRVVPLATGDRNTTATEIASGPAGPDFPDGWTVKTYRRAGGETIGKTDRFWFSPGLNIRFRAKKHAMSFIDILAEPTINGDEDAAAEAYRLRGLHF</sequence>
<feature type="compositionally biased region" description="Polar residues" evidence="1">
    <location>
        <begin position="168"/>
        <end position="177"/>
    </location>
</feature>
<feature type="domain" description="MBD" evidence="2">
    <location>
        <begin position="977"/>
        <end position="1056"/>
    </location>
</feature>
<feature type="compositionally biased region" description="Low complexity" evidence="1">
    <location>
        <begin position="94"/>
        <end position="103"/>
    </location>
</feature>
<feature type="region of interest" description="Disordered" evidence="1">
    <location>
        <begin position="469"/>
        <end position="540"/>
    </location>
</feature>
<evidence type="ECO:0000259" key="2">
    <source>
        <dbReference type="PROSITE" id="PS50982"/>
    </source>
</evidence>
<feature type="compositionally biased region" description="Basic and acidic residues" evidence="1">
    <location>
        <begin position="127"/>
        <end position="137"/>
    </location>
</feature>
<reference evidence="3 4" key="1">
    <citation type="journal article" date="2020" name="G3 (Bethesda)">
        <title>Improved Reference Genome for Cyclotella cryptica CCMP332, a Model for Cell Wall Morphogenesis, Salinity Adaptation, and Lipid Production in Diatoms (Bacillariophyta).</title>
        <authorList>
            <person name="Roberts W.R."/>
            <person name="Downey K.M."/>
            <person name="Ruck E.C."/>
            <person name="Traller J.C."/>
            <person name="Alverson A.J."/>
        </authorList>
    </citation>
    <scope>NUCLEOTIDE SEQUENCE [LARGE SCALE GENOMIC DNA]</scope>
    <source>
        <strain evidence="3 4">CCMP332</strain>
    </source>
</reference>
<feature type="region of interest" description="Disordered" evidence="1">
    <location>
        <begin position="967"/>
        <end position="986"/>
    </location>
</feature>
<keyword evidence="4" id="KW-1185">Reference proteome</keyword>
<feature type="compositionally biased region" description="Polar residues" evidence="1">
    <location>
        <begin position="220"/>
        <end position="237"/>
    </location>
</feature>
<feature type="compositionally biased region" description="Polar residues" evidence="1">
    <location>
        <begin position="512"/>
        <end position="533"/>
    </location>
</feature>
<name>A0ABD3PKE8_9STRA</name>
<accession>A0ABD3PKE8</accession>
<feature type="region of interest" description="Disordered" evidence="1">
    <location>
        <begin position="1"/>
        <end position="57"/>
    </location>
</feature>
<protein>
    <recommendedName>
        <fullName evidence="2">MBD domain-containing protein</fullName>
    </recommendedName>
</protein>
<feature type="compositionally biased region" description="Basic and acidic residues" evidence="1">
    <location>
        <begin position="497"/>
        <end position="506"/>
    </location>
</feature>
<feature type="compositionally biased region" description="Basic and acidic residues" evidence="1">
    <location>
        <begin position="209"/>
        <end position="219"/>
    </location>
</feature>
<feature type="region of interest" description="Disordered" evidence="1">
    <location>
        <begin position="926"/>
        <end position="959"/>
    </location>
</feature>
<feature type="compositionally biased region" description="Basic and acidic residues" evidence="1">
    <location>
        <begin position="1"/>
        <end position="12"/>
    </location>
</feature>
<feature type="compositionally biased region" description="Acidic residues" evidence="1">
    <location>
        <begin position="184"/>
        <end position="201"/>
    </location>
</feature>
<dbReference type="Gene3D" id="3.30.890.10">
    <property type="entry name" value="Methyl-cpg-binding Protein 2, Chain A"/>
    <property type="match status" value="1"/>
</dbReference>
<feature type="compositionally biased region" description="Basic and acidic residues" evidence="1">
    <location>
        <begin position="469"/>
        <end position="480"/>
    </location>
</feature>
<dbReference type="PROSITE" id="PS50982">
    <property type="entry name" value="MBD"/>
    <property type="match status" value="1"/>
</dbReference>
<gene>
    <name evidence="3" type="ORF">HJC23_004674</name>
</gene>
<feature type="region of interest" description="Disordered" evidence="1">
    <location>
        <begin position="697"/>
        <end position="787"/>
    </location>
</feature>
<feature type="compositionally biased region" description="Basic residues" evidence="1">
    <location>
        <begin position="313"/>
        <end position="325"/>
    </location>
</feature>
<proteinExistence type="predicted"/>
<dbReference type="SUPFAM" id="SSF54171">
    <property type="entry name" value="DNA-binding domain"/>
    <property type="match status" value="1"/>
</dbReference>
<evidence type="ECO:0000256" key="1">
    <source>
        <dbReference type="SAM" id="MobiDB-lite"/>
    </source>
</evidence>
<evidence type="ECO:0000313" key="4">
    <source>
        <dbReference type="Proteomes" id="UP001516023"/>
    </source>
</evidence>
<comment type="caution">
    <text evidence="3">The sequence shown here is derived from an EMBL/GenBank/DDBJ whole genome shotgun (WGS) entry which is preliminary data.</text>
</comment>
<organism evidence="3 4">
    <name type="scientific">Cyclotella cryptica</name>
    <dbReference type="NCBI Taxonomy" id="29204"/>
    <lineage>
        <taxon>Eukaryota</taxon>
        <taxon>Sar</taxon>
        <taxon>Stramenopiles</taxon>
        <taxon>Ochrophyta</taxon>
        <taxon>Bacillariophyta</taxon>
        <taxon>Coscinodiscophyceae</taxon>
        <taxon>Thalassiosirophycidae</taxon>
        <taxon>Stephanodiscales</taxon>
        <taxon>Stephanodiscaceae</taxon>
        <taxon>Cyclotella</taxon>
    </lineage>
</organism>
<evidence type="ECO:0000313" key="3">
    <source>
        <dbReference type="EMBL" id="KAL3788207.1"/>
    </source>
</evidence>
<feature type="region of interest" description="Disordered" evidence="1">
    <location>
        <begin position="89"/>
        <end position="327"/>
    </location>
</feature>
<feature type="region of interest" description="Disordered" evidence="1">
    <location>
        <begin position="596"/>
        <end position="621"/>
    </location>
</feature>
<dbReference type="InterPro" id="IPR016177">
    <property type="entry name" value="DNA-bd_dom_sf"/>
</dbReference>
<feature type="compositionally biased region" description="Pro residues" evidence="1">
    <location>
        <begin position="748"/>
        <end position="759"/>
    </location>
</feature>
<feature type="compositionally biased region" description="Low complexity" evidence="1">
    <location>
        <begin position="295"/>
        <end position="309"/>
    </location>
</feature>
<dbReference type="Proteomes" id="UP001516023">
    <property type="component" value="Unassembled WGS sequence"/>
</dbReference>
<dbReference type="AlphaFoldDB" id="A0ABD3PKE8"/>
<dbReference type="EMBL" id="JABMIG020000160">
    <property type="protein sequence ID" value="KAL3788207.1"/>
    <property type="molecule type" value="Genomic_DNA"/>
</dbReference>